<name>A0ABV2U6G1_9ACTN</name>
<sequence>MLALAALVMVVTMFTDGSDDGDAAVAAVKARENACGDPLSNVLDFSGAYVKGKNQDGETVVAIPFKDRAPGDQSESAVAVQHTGDDGWVISGAMDDPFNSACGGGEKEFKYAQAHSG</sequence>
<dbReference type="RefSeq" id="WP_356709480.1">
    <property type="nucleotide sequence ID" value="NZ_JBEXIP010000006.1"/>
</dbReference>
<dbReference type="Proteomes" id="UP001550044">
    <property type="component" value="Unassembled WGS sequence"/>
</dbReference>
<proteinExistence type="predicted"/>
<evidence type="ECO:0000313" key="1">
    <source>
        <dbReference type="EMBL" id="MET8433417.1"/>
    </source>
</evidence>
<reference evidence="1 2" key="1">
    <citation type="submission" date="2024-06" db="EMBL/GenBank/DDBJ databases">
        <title>The Natural Products Discovery Center: Release of the First 8490 Sequenced Strains for Exploring Actinobacteria Biosynthetic Diversity.</title>
        <authorList>
            <person name="Kalkreuter E."/>
            <person name="Kautsar S.A."/>
            <person name="Yang D."/>
            <person name="Bader C.D."/>
            <person name="Teijaro C.N."/>
            <person name="Fluegel L."/>
            <person name="Davis C.M."/>
            <person name="Simpson J.R."/>
            <person name="Lauterbach L."/>
            <person name="Steele A.D."/>
            <person name="Gui C."/>
            <person name="Meng S."/>
            <person name="Li G."/>
            <person name="Viehrig K."/>
            <person name="Ye F."/>
            <person name="Su P."/>
            <person name="Kiefer A.F."/>
            <person name="Nichols A."/>
            <person name="Cepeda A.J."/>
            <person name="Yan W."/>
            <person name="Fan B."/>
            <person name="Jiang Y."/>
            <person name="Adhikari A."/>
            <person name="Zheng C.-J."/>
            <person name="Schuster L."/>
            <person name="Cowan T.M."/>
            <person name="Smanski M.J."/>
            <person name="Chevrette M.G."/>
            <person name="De Carvalho L.P.S."/>
            <person name="Shen B."/>
        </authorList>
    </citation>
    <scope>NUCLEOTIDE SEQUENCE [LARGE SCALE GENOMIC DNA]</scope>
    <source>
        <strain evidence="1 2">NPDC005137</strain>
    </source>
</reference>
<protein>
    <recommendedName>
        <fullName evidence="3">Secreted protein</fullName>
    </recommendedName>
</protein>
<evidence type="ECO:0000313" key="2">
    <source>
        <dbReference type="Proteomes" id="UP001550044"/>
    </source>
</evidence>
<dbReference type="EMBL" id="JBEXIP010000006">
    <property type="protein sequence ID" value="MET8433417.1"/>
    <property type="molecule type" value="Genomic_DNA"/>
</dbReference>
<accession>A0ABV2U6G1</accession>
<evidence type="ECO:0008006" key="3">
    <source>
        <dbReference type="Google" id="ProtNLM"/>
    </source>
</evidence>
<comment type="caution">
    <text evidence="1">The sequence shown here is derived from an EMBL/GenBank/DDBJ whole genome shotgun (WGS) entry which is preliminary data.</text>
</comment>
<gene>
    <name evidence="1" type="ORF">ABZV61_11550</name>
</gene>
<keyword evidence="2" id="KW-1185">Reference proteome</keyword>
<organism evidence="1 2">
    <name type="scientific">Streptomyces sp. 900116325</name>
    <dbReference type="NCBI Taxonomy" id="3154295"/>
    <lineage>
        <taxon>Bacteria</taxon>
        <taxon>Bacillati</taxon>
        <taxon>Actinomycetota</taxon>
        <taxon>Actinomycetes</taxon>
        <taxon>Kitasatosporales</taxon>
        <taxon>Streptomycetaceae</taxon>
        <taxon>Streptomyces</taxon>
    </lineage>
</organism>